<protein>
    <submittedName>
        <fullName evidence="2">Uncharacterized protein</fullName>
    </submittedName>
</protein>
<gene>
    <name evidence="2" type="ORF">FHX46_002067</name>
</gene>
<proteinExistence type="predicted"/>
<reference evidence="2 3" key="1">
    <citation type="submission" date="2020-03" db="EMBL/GenBank/DDBJ databases">
        <title>Sequencing the genomes of 1000 actinobacteria strains.</title>
        <authorList>
            <person name="Klenk H.-P."/>
        </authorList>
    </citation>
    <scope>NUCLEOTIDE SEQUENCE [LARGE SCALE GENOMIC DNA]</scope>
    <source>
        <strain evidence="2 3">DSM 45668</strain>
    </source>
</reference>
<dbReference type="RefSeq" id="WP_279589445.1">
    <property type="nucleotide sequence ID" value="NZ_JAANOU010000001.1"/>
</dbReference>
<keyword evidence="3" id="KW-1185">Reference proteome</keyword>
<feature type="region of interest" description="Disordered" evidence="1">
    <location>
        <begin position="1"/>
        <end position="42"/>
    </location>
</feature>
<sequence>MTVTEPITDPAPDLDSGALDPAPGTPETLPADDESHLVRGYD</sequence>
<comment type="caution">
    <text evidence="2">The sequence shown here is derived from an EMBL/GenBank/DDBJ whole genome shotgun (WGS) entry which is preliminary data.</text>
</comment>
<evidence type="ECO:0000313" key="2">
    <source>
        <dbReference type="EMBL" id="NIH79537.1"/>
    </source>
</evidence>
<evidence type="ECO:0000313" key="3">
    <source>
        <dbReference type="Proteomes" id="UP000754495"/>
    </source>
</evidence>
<name>A0ABX0SUC4_9PSEU</name>
<feature type="compositionally biased region" description="Basic and acidic residues" evidence="1">
    <location>
        <begin position="33"/>
        <end position="42"/>
    </location>
</feature>
<dbReference type="EMBL" id="JAANOU010000001">
    <property type="protein sequence ID" value="NIH79537.1"/>
    <property type="molecule type" value="Genomic_DNA"/>
</dbReference>
<dbReference type="Proteomes" id="UP000754495">
    <property type="component" value="Unassembled WGS sequence"/>
</dbReference>
<accession>A0ABX0SUC4</accession>
<evidence type="ECO:0000256" key="1">
    <source>
        <dbReference type="SAM" id="MobiDB-lite"/>
    </source>
</evidence>
<organism evidence="2 3">
    <name type="scientific">Amycolatopsis viridis</name>
    <dbReference type="NCBI Taxonomy" id="185678"/>
    <lineage>
        <taxon>Bacteria</taxon>
        <taxon>Bacillati</taxon>
        <taxon>Actinomycetota</taxon>
        <taxon>Actinomycetes</taxon>
        <taxon>Pseudonocardiales</taxon>
        <taxon>Pseudonocardiaceae</taxon>
        <taxon>Amycolatopsis</taxon>
    </lineage>
</organism>